<protein>
    <submittedName>
        <fullName evidence="2">Uncharacterized protein</fullName>
    </submittedName>
</protein>
<feature type="transmembrane region" description="Helical" evidence="1">
    <location>
        <begin position="28"/>
        <end position="49"/>
    </location>
</feature>
<name>A0A4Y2RUC9_ARAVE</name>
<keyword evidence="1" id="KW-0812">Transmembrane</keyword>
<dbReference type="AlphaFoldDB" id="A0A4Y2RUC9"/>
<organism evidence="2 3">
    <name type="scientific">Araneus ventricosus</name>
    <name type="common">Orbweaver spider</name>
    <name type="synonym">Epeira ventricosa</name>
    <dbReference type="NCBI Taxonomy" id="182803"/>
    <lineage>
        <taxon>Eukaryota</taxon>
        <taxon>Metazoa</taxon>
        <taxon>Ecdysozoa</taxon>
        <taxon>Arthropoda</taxon>
        <taxon>Chelicerata</taxon>
        <taxon>Arachnida</taxon>
        <taxon>Araneae</taxon>
        <taxon>Araneomorphae</taxon>
        <taxon>Entelegynae</taxon>
        <taxon>Araneoidea</taxon>
        <taxon>Araneidae</taxon>
        <taxon>Araneus</taxon>
    </lineage>
</organism>
<evidence type="ECO:0000313" key="3">
    <source>
        <dbReference type="Proteomes" id="UP000499080"/>
    </source>
</evidence>
<gene>
    <name evidence="2" type="ORF">AVEN_274266_1</name>
</gene>
<keyword evidence="1" id="KW-1133">Transmembrane helix</keyword>
<accession>A0A4Y2RUC9</accession>
<reference evidence="2 3" key="1">
    <citation type="journal article" date="2019" name="Sci. Rep.">
        <title>Orb-weaving spider Araneus ventricosus genome elucidates the spidroin gene catalogue.</title>
        <authorList>
            <person name="Kono N."/>
            <person name="Nakamura H."/>
            <person name="Ohtoshi R."/>
            <person name="Moran D.A.P."/>
            <person name="Shinohara A."/>
            <person name="Yoshida Y."/>
            <person name="Fujiwara M."/>
            <person name="Mori M."/>
            <person name="Tomita M."/>
            <person name="Arakawa K."/>
        </authorList>
    </citation>
    <scope>NUCLEOTIDE SEQUENCE [LARGE SCALE GENOMIC DNA]</scope>
</reference>
<dbReference type="EMBL" id="BGPR01018494">
    <property type="protein sequence ID" value="GBN79313.1"/>
    <property type="molecule type" value="Genomic_DNA"/>
</dbReference>
<proteinExistence type="predicted"/>
<evidence type="ECO:0000256" key="1">
    <source>
        <dbReference type="SAM" id="Phobius"/>
    </source>
</evidence>
<dbReference type="Proteomes" id="UP000499080">
    <property type="component" value="Unassembled WGS sequence"/>
</dbReference>
<keyword evidence="1" id="KW-0472">Membrane</keyword>
<comment type="caution">
    <text evidence="2">The sequence shown here is derived from an EMBL/GenBank/DDBJ whole genome shotgun (WGS) entry which is preliminary data.</text>
</comment>
<sequence length="97" mass="11193">MSLWLGWLHVGCLSWVQEEDVFLFLRVWIVRWVVTLMVWTGLGGGIWMVERMIIDAKDDQLRETISGYIIQGVNKGLPHFKIKPFNGDEGTKTSDMP</sequence>
<keyword evidence="3" id="KW-1185">Reference proteome</keyword>
<evidence type="ECO:0000313" key="2">
    <source>
        <dbReference type="EMBL" id="GBN79313.1"/>
    </source>
</evidence>